<evidence type="ECO:0000313" key="2">
    <source>
        <dbReference type="EMBL" id="GAA1129395.1"/>
    </source>
</evidence>
<sequence>MPDPPAEIRGDLSGDLSAVAVDAAANARTAGHIRGEAGRCRRTRPRRPREDRHRAAPNLEKRSAPRVGPRPRTPADPVATRDRPAATRHPPLVAATRHWQWPQANAARHHRSPCPAEPPPAPADRPAVPDVPCATLPGPRSLAR</sequence>
<proteinExistence type="predicted"/>
<reference evidence="2 3" key="1">
    <citation type="journal article" date="2019" name="Int. J. Syst. Evol. Microbiol.">
        <title>The Global Catalogue of Microorganisms (GCM) 10K type strain sequencing project: providing services to taxonomists for standard genome sequencing and annotation.</title>
        <authorList>
            <consortium name="The Broad Institute Genomics Platform"/>
            <consortium name="The Broad Institute Genome Sequencing Center for Infectious Disease"/>
            <person name="Wu L."/>
            <person name="Ma J."/>
        </authorList>
    </citation>
    <scope>NUCLEOTIDE SEQUENCE [LARGE SCALE GENOMIC DNA]</scope>
    <source>
        <strain evidence="2 3">JCM 13002</strain>
    </source>
</reference>
<feature type="compositionally biased region" description="Low complexity" evidence="1">
    <location>
        <begin position="124"/>
        <end position="134"/>
    </location>
</feature>
<organism evidence="2 3">
    <name type="scientific">Kitasatospora arboriphila</name>
    <dbReference type="NCBI Taxonomy" id="258052"/>
    <lineage>
        <taxon>Bacteria</taxon>
        <taxon>Bacillati</taxon>
        <taxon>Actinomycetota</taxon>
        <taxon>Actinomycetes</taxon>
        <taxon>Kitasatosporales</taxon>
        <taxon>Streptomycetaceae</taxon>
        <taxon>Kitasatospora</taxon>
    </lineage>
</organism>
<protein>
    <submittedName>
        <fullName evidence="2">Uncharacterized protein</fullName>
    </submittedName>
</protein>
<name>A0ABN1U9A3_9ACTN</name>
<dbReference type="EMBL" id="BAAALD010000197">
    <property type="protein sequence ID" value="GAA1129395.1"/>
    <property type="molecule type" value="Genomic_DNA"/>
</dbReference>
<keyword evidence="3" id="KW-1185">Reference proteome</keyword>
<feature type="region of interest" description="Disordered" evidence="1">
    <location>
        <begin position="26"/>
        <end position="144"/>
    </location>
</feature>
<accession>A0ABN1U9A3</accession>
<evidence type="ECO:0000256" key="1">
    <source>
        <dbReference type="SAM" id="MobiDB-lite"/>
    </source>
</evidence>
<feature type="compositionally biased region" description="Basic and acidic residues" evidence="1">
    <location>
        <begin position="48"/>
        <end position="63"/>
    </location>
</feature>
<comment type="caution">
    <text evidence="2">The sequence shown here is derived from an EMBL/GenBank/DDBJ whole genome shotgun (WGS) entry which is preliminary data.</text>
</comment>
<dbReference type="Proteomes" id="UP001499987">
    <property type="component" value="Unassembled WGS sequence"/>
</dbReference>
<evidence type="ECO:0000313" key="3">
    <source>
        <dbReference type="Proteomes" id="UP001499987"/>
    </source>
</evidence>
<gene>
    <name evidence="2" type="ORF">GCM10009663_77900</name>
</gene>